<organism evidence="3 5">
    <name type="scientific">Azotobacter beijerinckii</name>
    <dbReference type="NCBI Taxonomy" id="170623"/>
    <lineage>
        <taxon>Bacteria</taxon>
        <taxon>Pseudomonadati</taxon>
        <taxon>Pseudomonadota</taxon>
        <taxon>Gammaproteobacteria</taxon>
        <taxon>Pseudomonadales</taxon>
        <taxon>Pseudomonadaceae</taxon>
        <taxon>Azotobacter</taxon>
    </lineage>
</organism>
<evidence type="ECO:0000313" key="3">
    <source>
        <dbReference type="EMBL" id="SFL15156.1"/>
    </source>
</evidence>
<dbReference type="PROSITE" id="PS51257">
    <property type="entry name" value="PROKAR_LIPOPROTEIN"/>
    <property type="match status" value="1"/>
</dbReference>
<name>A0A1I4FEA2_9GAMM</name>
<dbReference type="EMBL" id="FOKJ01000194">
    <property type="protein sequence ID" value="SFB65270.1"/>
    <property type="molecule type" value="Genomic_DNA"/>
</dbReference>
<proteinExistence type="predicted"/>
<dbReference type="RefSeq" id="WP_139231844.1">
    <property type="nucleotide sequence ID" value="NZ_FOKJ01000194.1"/>
</dbReference>
<dbReference type="Proteomes" id="UP000199579">
    <property type="component" value="Unassembled WGS sequence"/>
</dbReference>
<keyword evidence="4" id="KW-1185">Reference proteome</keyword>
<dbReference type="Proteomes" id="UP000198861">
    <property type="component" value="Unassembled WGS sequence"/>
</dbReference>
<reference evidence="3 5" key="2">
    <citation type="submission" date="2016-10" db="EMBL/GenBank/DDBJ databases">
        <authorList>
            <person name="de Groot N.N."/>
        </authorList>
    </citation>
    <scope>NUCLEOTIDE SEQUENCE [LARGE SCALE GENOMIC DNA]</scope>
    <source>
        <strain evidence="3 5">DSM 381</strain>
    </source>
</reference>
<feature type="transmembrane region" description="Helical" evidence="1">
    <location>
        <begin position="12"/>
        <end position="33"/>
    </location>
</feature>
<reference evidence="2 4" key="1">
    <citation type="submission" date="2016-10" db="EMBL/GenBank/DDBJ databases">
        <authorList>
            <person name="Varghese N."/>
            <person name="Submissions S."/>
        </authorList>
    </citation>
    <scope>NUCLEOTIDE SEQUENCE [LARGE SCALE GENOMIC DNA]</scope>
    <source>
        <strain evidence="2 4">DSM 282</strain>
    </source>
</reference>
<accession>A0A1I4FEA2</accession>
<evidence type="ECO:0000313" key="5">
    <source>
        <dbReference type="Proteomes" id="UP000199579"/>
    </source>
</evidence>
<evidence type="ECO:0000313" key="2">
    <source>
        <dbReference type="EMBL" id="SFB65270.1"/>
    </source>
</evidence>
<gene>
    <name evidence="2" type="ORF">SAMN04244571_04797</name>
    <name evidence="3" type="ORF">SAMN04244574_03302</name>
</gene>
<keyword evidence="1" id="KW-1133">Transmembrane helix</keyword>
<evidence type="ECO:0000256" key="1">
    <source>
        <dbReference type="SAM" id="Phobius"/>
    </source>
</evidence>
<dbReference type="EMBL" id="FOSX01000064">
    <property type="protein sequence ID" value="SFL15156.1"/>
    <property type="molecule type" value="Genomic_DNA"/>
</dbReference>
<sequence length="161" mass="18298">MRISRQLSNHLLRFSFFLLVAFALGGCTVKLVADYDSVTFEEILKVGKKVDKFYGDLLETKPGDRTYQKFSAQYVEIETDIRSLVTRNIARALNEESTQISEITLNLWVKYKGAHKTKDTYSDGTAKLDRNRFTRLFAAAASAERAKNLDADDKDVTKDSK</sequence>
<dbReference type="AlphaFoldDB" id="A0A1I4FEA2"/>
<keyword evidence="1" id="KW-0472">Membrane</keyword>
<keyword evidence="1" id="KW-0812">Transmembrane</keyword>
<protein>
    <submittedName>
        <fullName evidence="3">Uncharacterized protein</fullName>
    </submittedName>
</protein>
<evidence type="ECO:0000313" key="4">
    <source>
        <dbReference type="Proteomes" id="UP000198861"/>
    </source>
</evidence>